<dbReference type="Pfam" id="PF02632">
    <property type="entry name" value="BioY"/>
    <property type="match status" value="1"/>
</dbReference>
<dbReference type="Gene3D" id="1.10.1760.20">
    <property type="match status" value="1"/>
</dbReference>
<keyword evidence="3" id="KW-1133">Transmembrane helix</keyword>
<comment type="subcellular location">
    <subcellularLocation>
        <location evidence="2">Cell membrane</location>
        <topology evidence="2">Multi-pass membrane protein</topology>
    </subcellularLocation>
</comment>
<feature type="transmembrane region" description="Helical" evidence="3">
    <location>
        <begin position="173"/>
        <end position="190"/>
    </location>
</feature>
<dbReference type="AlphaFoldDB" id="A0AAW9RV02"/>
<accession>A0AAW9RV02</accession>
<dbReference type="RefSeq" id="WP_340329108.1">
    <property type="nucleotide sequence ID" value="NZ_JAZHOF010000003.1"/>
</dbReference>
<comment type="similarity">
    <text evidence="1 2">Belongs to the BioY family.</text>
</comment>
<dbReference type="PANTHER" id="PTHR34295:SF1">
    <property type="entry name" value="BIOTIN TRANSPORTER BIOY"/>
    <property type="match status" value="1"/>
</dbReference>
<evidence type="ECO:0000256" key="1">
    <source>
        <dbReference type="ARBA" id="ARBA00010692"/>
    </source>
</evidence>
<dbReference type="GO" id="GO:0005886">
    <property type="term" value="C:plasma membrane"/>
    <property type="evidence" value="ECO:0007669"/>
    <property type="project" value="UniProtKB-SubCell"/>
</dbReference>
<dbReference type="EMBL" id="JAZHOF010000003">
    <property type="protein sequence ID" value="MEJ8571406.1"/>
    <property type="molecule type" value="Genomic_DNA"/>
</dbReference>
<feature type="transmembrane region" description="Helical" evidence="3">
    <location>
        <begin position="58"/>
        <end position="81"/>
    </location>
</feature>
<dbReference type="InterPro" id="IPR003784">
    <property type="entry name" value="BioY"/>
</dbReference>
<dbReference type="Proteomes" id="UP001378188">
    <property type="component" value="Unassembled WGS sequence"/>
</dbReference>
<keyword evidence="2" id="KW-1003">Cell membrane</keyword>
<keyword evidence="3" id="KW-0812">Transmembrane</keyword>
<sequence>MSVAATRGSTLAGALWPAEGAMGIARGVLLAVVGSALLAISAKVLVPFWPVQMSMQTFAVLVIGAAYGPRLAGATVALYLAQGAMGLPVFGLGSGLAYLMGPTGGYLIGFFFAAIVVGHLAERGFDRRWSTALVAFLIGDIIIFAFGLAWLTGLIGFEKALAGGLLPFLPAEALKIALAMAVLPIAWKVVGRKG</sequence>
<dbReference type="PANTHER" id="PTHR34295">
    <property type="entry name" value="BIOTIN TRANSPORTER BIOY"/>
    <property type="match status" value="1"/>
</dbReference>
<dbReference type="GO" id="GO:0015225">
    <property type="term" value="F:biotin transmembrane transporter activity"/>
    <property type="evidence" value="ECO:0007669"/>
    <property type="project" value="UniProtKB-UniRule"/>
</dbReference>
<organism evidence="4 5">
    <name type="scientific">Microbaculum marinum</name>
    <dbReference type="NCBI Taxonomy" id="1764581"/>
    <lineage>
        <taxon>Bacteria</taxon>
        <taxon>Pseudomonadati</taxon>
        <taxon>Pseudomonadota</taxon>
        <taxon>Alphaproteobacteria</taxon>
        <taxon>Hyphomicrobiales</taxon>
        <taxon>Tepidamorphaceae</taxon>
        <taxon>Microbaculum</taxon>
    </lineage>
</organism>
<feature type="transmembrane region" description="Helical" evidence="3">
    <location>
        <begin position="24"/>
        <end position="46"/>
    </location>
</feature>
<feature type="transmembrane region" description="Helical" evidence="3">
    <location>
        <begin position="96"/>
        <end position="121"/>
    </location>
</feature>
<comment type="caution">
    <text evidence="4">The sequence shown here is derived from an EMBL/GenBank/DDBJ whole genome shotgun (WGS) entry which is preliminary data.</text>
</comment>
<evidence type="ECO:0000256" key="2">
    <source>
        <dbReference type="PIRNR" id="PIRNR016661"/>
    </source>
</evidence>
<name>A0AAW9RV02_9HYPH</name>
<keyword evidence="2 3" id="KW-0472">Membrane</keyword>
<reference evidence="4 5" key="1">
    <citation type="submission" date="2024-02" db="EMBL/GenBank/DDBJ databases">
        <title>Genome analysis and characterization of Microbaculum marinisediminis sp. nov., isolated from marine sediment.</title>
        <authorList>
            <person name="Du Z.-J."/>
            <person name="Ye Y.-Q."/>
            <person name="Zhang Z.-R."/>
            <person name="Yuan S.-M."/>
            <person name="Zhang X.-Y."/>
        </authorList>
    </citation>
    <scope>NUCLEOTIDE SEQUENCE [LARGE SCALE GENOMIC DNA]</scope>
    <source>
        <strain evidence="4 5">SDUM1044001</strain>
    </source>
</reference>
<evidence type="ECO:0000256" key="3">
    <source>
        <dbReference type="SAM" id="Phobius"/>
    </source>
</evidence>
<proteinExistence type="inferred from homology"/>
<evidence type="ECO:0000313" key="4">
    <source>
        <dbReference type="EMBL" id="MEJ8571406.1"/>
    </source>
</evidence>
<protein>
    <recommendedName>
        <fullName evidence="2">Biotin transporter</fullName>
    </recommendedName>
</protein>
<feature type="transmembrane region" description="Helical" evidence="3">
    <location>
        <begin position="133"/>
        <end position="153"/>
    </location>
</feature>
<keyword evidence="2" id="KW-0813">Transport</keyword>
<dbReference type="PIRSF" id="PIRSF016661">
    <property type="entry name" value="BioY"/>
    <property type="match status" value="1"/>
</dbReference>
<evidence type="ECO:0000313" key="5">
    <source>
        <dbReference type="Proteomes" id="UP001378188"/>
    </source>
</evidence>
<gene>
    <name evidence="4" type="ORF">V3328_07980</name>
</gene>
<keyword evidence="5" id="KW-1185">Reference proteome</keyword>